<dbReference type="GO" id="GO:0008955">
    <property type="term" value="F:peptidoglycan glycosyltransferase activity"/>
    <property type="evidence" value="ECO:0007669"/>
    <property type="project" value="UniProtKB-EC"/>
</dbReference>
<evidence type="ECO:0000313" key="22">
    <source>
        <dbReference type="Proteomes" id="UP000008718"/>
    </source>
</evidence>
<keyword evidence="11" id="KW-0133">Cell shape</keyword>
<keyword evidence="7" id="KW-0645">Protease</keyword>
<dbReference type="GO" id="GO:0030288">
    <property type="term" value="C:outer membrane-bounded periplasmic space"/>
    <property type="evidence" value="ECO:0007669"/>
    <property type="project" value="TreeGrafter"/>
</dbReference>
<reference key="1">
    <citation type="submission" date="2010-11" db="EMBL/GenBank/DDBJ databases">
        <title>The complete genome of Paludibacter propionicigenes DSM 17365.</title>
        <authorList>
            <consortium name="US DOE Joint Genome Institute (JGI-PGF)"/>
            <person name="Lucas S."/>
            <person name="Copeland A."/>
            <person name="Lapidus A."/>
            <person name="Bruce D."/>
            <person name="Goodwin L."/>
            <person name="Pitluck S."/>
            <person name="Kyrpides N."/>
            <person name="Mavromatis K."/>
            <person name="Ivanova N."/>
            <person name="Munk A.C."/>
            <person name="Brettin T."/>
            <person name="Detter J.C."/>
            <person name="Han C."/>
            <person name="Tapia R."/>
            <person name="Land M."/>
            <person name="Hauser L."/>
            <person name="Markowitz V."/>
            <person name="Cheng J.-F."/>
            <person name="Hugenholtz P."/>
            <person name="Woyke T."/>
            <person name="Wu D."/>
            <person name="Gronow S."/>
            <person name="Wellnitz S."/>
            <person name="Brambilla E."/>
            <person name="Klenk H.-P."/>
            <person name="Eisen J.A."/>
        </authorList>
    </citation>
    <scope>NUCLEOTIDE SEQUENCE</scope>
    <source>
        <strain>WB4</strain>
    </source>
</reference>
<feature type="domain" description="Penicillin-binding protein transpeptidase" evidence="19">
    <location>
        <begin position="462"/>
        <end position="700"/>
    </location>
</feature>
<accession>E4T217</accession>
<evidence type="ECO:0000256" key="9">
    <source>
        <dbReference type="ARBA" id="ARBA00022679"/>
    </source>
</evidence>
<evidence type="ECO:0000256" key="14">
    <source>
        <dbReference type="ARBA" id="ARBA00023268"/>
    </source>
</evidence>
<feature type="domain" description="Glycosyl transferase family 51" evidence="20">
    <location>
        <begin position="70"/>
        <end position="247"/>
    </location>
</feature>
<dbReference type="Pfam" id="PF00905">
    <property type="entry name" value="Transpeptidase"/>
    <property type="match status" value="1"/>
</dbReference>
<keyword evidence="13 18" id="KW-0472">Membrane</keyword>
<dbReference type="RefSeq" id="WP_013444130.1">
    <property type="nucleotide sequence ID" value="NC_014734.1"/>
</dbReference>
<evidence type="ECO:0000313" key="21">
    <source>
        <dbReference type="EMBL" id="ADQ78761.1"/>
    </source>
</evidence>
<dbReference type="KEGG" id="ppn:Palpr_0605"/>
<evidence type="ECO:0000256" key="4">
    <source>
        <dbReference type="ARBA" id="ARBA00007739"/>
    </source>
</evidence>
<evidence type="ECO:0000256" key="7">
    <source>
        <dbReference type="ARBA" id="ARBA00022670"/>
    </source>
</evidence>
<dbReference type="InterPro" id="IPR001460">
    <property type="entry name" value="PCN-bd_Tpept"/>
</dbReference>
<keyword evidence="5" id="KW-1003">Cell membrane</keyword>
<dbReference type="InterPro" id="IPR023346">
    <property type="entry name" value="Lysozyme-like_dom_sf"/>
</dbReference>
<organism evidence="21 22">
    <name type="scientific">Paludibacter propionicigenes (strain DSM 17365 / JCM 13257 / WB4)</name>
    <dbReference type="NCBI Taxonomy" id="694427"/>
    <lineage>
        <taxon>Bacteria</taxon>
        <taxon>Pseudomonadati</taxon>
        <taxon>Bacteroidota</taxon>
        <taxon>Bacteroidia</taxon>
        <taxon>Bacteroidales</taxon>
        <taxon>Paludibacteraceae</taxon>
        <taxon>Paludibacter</taxon>
    </lineage>
</organism>
<evidence type="ECO:0000256" key="13">
    <source>
        <dbReference type="ARBA" id="ARBA00023136"/>
    </source>
</evidence>
<keyword evidence="10" id="KW-0378">Hydrolase</keyword>
<keyword evidence="9 21" id="KW-0808">Transferase</keyword>
<dbReference type="InterPro" id="IPR050396">
    <property type="entry name" value="Glycosyltr_51/Transpeptidase"/>
</dbReference>
<dbReference type="HOGENOM" id="CLU_006354_2_4_10"/>
<comment type="subcellular location">
    <subcellularLocation>
        <location evidence="1">Cell membrane</location>
    </subcellularLocation>
</comment>
<dbReference type="PANTHER" id="PTHR32282">
    <property type="entry name" value="BINDING PROTEIN TRANSPEPTIDASE, PUTATIVE-RELATED"/>
    <property type="match status" value="1"/>
</dbReference>
<evidence type="ECO:0000256" key="17">
    <source>
        <dbReference type="ARBA" id="ARBA00049902"/>
    </source>
</evidence>
<comment type="catalytic activity">
    <reaction evidence="16">
        <text>Preferential cleavage: (Ac)2-L-Lys-D-Ala-|-D-Ala. Also transpeptidation of peptidyl-alanyl moieties that are N-acyl substituents of D-alanine.</text>
        <dbReference type="EC" id="3.4.16.4"/>
    </reaction>
</comment>
<dbReference type="AlphaFoldDB" id="E4T217"/>
<dbReference type="GO" id="GO:0008360">
    <property type="term" value="P:regulation of cell shape"/>
    <property type="evidence" value="ECO:0007669"/>
    <property type="project" value="UniProtKB-KW"/>
</dbReference>
<keyword evidence="8 21" id="KW-0328">Glycosyltransferase</keyword>
<evidence type="ECO:0000256" key="5">
    <source>
        <dbReference type="ARBA" id="ARBA00022475"/>
    </source>
</evidence>
<dbReference type="Gene3D" id="1.10.3810.10">
    <property type="entry name" value="Biosynthetic peptidoglycan transglycosylase-like"/>
    <property type="match status" value="1"/>
</dbReference>
<dbReference type="GO" id="GO:0071555">
    <property type="term" value="P:cell wall organization"/>
    <property type="evidence" value="ECO:0007669"/>
    <property type="project" value="UniProtKB-KW"/>
</dbReference>
<dbReference type="Gene3D" id="3.40.710.10">
    <property type="entry name" value="DD-peptidase/beta-lactamase superfamily"/>
    <property type="match status" value="2"/>
</dbReference>
<evidence type="ECO:0000256" key="10">
    <source>
        <dbReference type="ARBA" id="ARBA00022801"/>
    </source>
</evidence>
<evidence type="ECO:0000256" key="2">
    <source>
        <dbReference type="ARBA" id="ARBA00004752"/>
    </source>
</evidence>
<keyword evidence="6" id="KW-0121">Carboxypeptidase</keyword>
<dbReference type="OrthoDB" id="9766909at2"/>
<dbReference type="EMBL" id="CP002345">
    <property type="protein sequence ID" value="ADQ78761.1"/>
    <property type="molecule type" value="Genomic_DNA"/>
</dbReference>
<dbReference type="GO" id="GO:0008658">
    <property type="term" value="F:penicillin binding"/>
    <property type="evidence" value="ECO:0007669"/>
    <property type="project" value="InterPro"/>
</dbReference>
<keyword evidence="15" id="KW-0961">Cell wall biogenesis/degradation</keyword>
<evidence type="ECO:0000256" key="1">
    <source>
        <dbReference type="ARBA" id="ARBA00004236"/>
    </source>
</evidence>
<keyword evidence="18" id="KW-1133">Transmembrane helix</keyword>
<reference evidence="21 22" key="2">
    <citation type="journal article" date="2011" name="Stand. Genomic Sci.">
        <title>Complete genome sequence of Paludibacter propionicigenes type strain (WB4).</title>
        <authorList>
            <person name="Gronow S."/>
            <person name="Munk C."/>
            <person name="Lapidus A."/>
            <person name="Nolan M."/>
            <person name="Lucas S."/>
            <person name="Hammon N."/>
            <person name="Deshpande S."/>
            <person name="Cheng J.F."/>
            <person name="Tapia R."/>
            <person name="Han C."/>
            <person name="Goodwin L."/>
            <person name="Pitluck S."/>
            <person name="Liolios K."/>
            <person name="Ivanova N."/>
            <person name="Mavromatis K."/>
            <person name="Mikhailova N."/>
            <person name="Pati A."/>
            <person name="Chen A."/>
            <person name="Palaniappan K."/>
            <person name="Land M."/>
            <person name="Hauser L."/>
            <person name="Chang Y.J."/>
            <person name="Jeffries C.D."/>
            <person name="Brambilla E."/>
            <person name="Rohde M."/>
            <person name="Goker M."/>
            <person name="Detter J.C."/>
            <person name="Woyke T."/>
            <person name="Bristow J."/>
            <person name="Eisen J.A."/>
            <person name="Markowitz V."/>
            <person name="Hugenholtz P."/>
            <person name="Kyrpides N.C."/>
            <person name="Klenk H.P."/>
        </authorList>
    </citation>
    <scope>NUCLEOTIDE SEQUENCE [LARGE SCALE GENOMIC DNA]</scope>
    <source>
        <strain evidence="22">DSM 17365 / JCM 13257 / WB4</strain>
    </source>
</reference>
<dbReference type="GO" id="GO:0009252">
    <property type="term" value="P:peptidoglycan biosynthetic process"/>
    <property type="evidence" value="ECO:0007669"/>
    <property type="project" value="UniProtKB-KW"/>
</dbReference>
<dbReference type="Pfam" id="PF00912">
    <property type="entry name" value="Transgly"/>
    <property type="match status" value="1"/>
</dbReference>
<keyword evidence="18" id="KW-0812">Transmembrane</keyword>
<dbReference type="GO" id="GO:0005886">
    <property type="term" value="C:plasma membrane"/>
    <property type="evidence" value="ECO:0007669"/>
    <property type="project" value="UniProtKB-SubCell"/>
</dbReference>
<evidence type="ECO:0000256" key="12">
    <source>
        <dbReference type="ARBA" id="ARBA00022984"/>
    </source>
</evidence>
<protein>
    <submittedName>
        <fullName evidence="21">Peptidoglycan glycosyltransferase</fullName>
        <ecNumber evidence="21">2.4.1.129</ecNumber>
    </submittedName>
</protein>
<comment type="catalytic activity">
    <reaction evidence="17">
        <text>[GlcNAc-(1-&gt;4)-Mur2Ac(oyl-L-Ala-gamma-D-Glu-L-Lys-D-Ala-D-Ala)](n)-di-trans,octa-cis-undecaprenyl diphosphate + beta-D-GlcNAc-(1-&gt;4)-Mur2Ac(oyl-L-Ala-gamma-D-Glu-L-Lys-D-Ala-D-Ala)-di-trans,octa-cis-undecaprenyl diphosphate = [GlcNAc-(1-&gt;4)-Mur2Ac(oyl-L-Ala-gamma-D-Glu-L-Lys-D-Ala-D-Ala)](n+1)-di-trans,octa-cis-undecaprenyl diphosphate + di-trans,octa-cis-undecaprenyl diphosphate + H(+)</text>
        <dbReference type="Rhea" id="RHEA:23708"/>
        <dbReference type="Rhea" id="RHEA-COMP:9602"/>
        <dbReference type="Rhea" id="RHEA-COMP:9603"/>
        <dbReference type="ChEBI" id="CHEBI:15378"/>
        <dbReference type="ChEBI" id="CHEBI:58405"/>
        <dbReference type="ChEBI" id="CHEBI:60033"/>
        <dbReference type="ChEBI" id="CHEBI:78435"/>
        <dbReference type="EC" id="2.4.99.28"/>
    </reaction>
</comment>
<evidence type="ECO:0000259" key="20">
    <source>
        <dbReference type="Pfam" id="PF00912"/>
    </source>
</evidence>
<dbReference type="SUPFAM" id="SSF53955">
    <property type="entry name" value="Lysozyme-like"/>
    <property type="match status" value="1"/>
</dbReference>
<evidence type="ECO:0000256" key="16">
    <source>
        <dbReference type="ARBA" id="ARBA00034000"/>
    </source>
</evidence>
<dbReference type="EC" id="2.4.1.129" evidence="21"/>
<comment type="pathway">
    <text evidence="2">Cell wall biogenesis; peptidoglycan biosynthesis.</text>
</comment>
<name>E4T217_PALPW</name>
<dbReference type="CAZy" id="GT51">
    <property type="family name" value="Glycosyltransferase Family 51"/>
</dbReference>
<dbReference type="Proteomes" id="UP000008718">
    <property type="component" value="Chromosome"/>
</dbReference>
<dbReference type="STRING" id="694427.Palpr_0605"/>
<dbReference type="eggNOG" id="COG5009">
    <property type="taxonomic scope" value="Bacteria"/>
</dbReference>
<gene>
    <name evidence="21" type="ordered locus">Palpr_0605</name>
</gene>
<proteinExistence type="inferred from homology"/>
<keyword evidence="14" id="KW-0511">Multifunctional enzyme</keyword>
<evidence type="ECO:0000256" key="11">
    <source>
        <dbReference type="ARBA" id="ARBA00022960"/>
    </source>
</evidence>
<dbReference type="GO" id="GO:0006508">
    <property type="term" value="P:proteolysis"/>
    <property type="evidence" value="ECO:0007669"/>
    <property type="project" value="UniProtKB-KW"/>
</dbReference>
<evidence type="ECO:0000256" key="18">
    <source>
        <dbReference type="SAM" id="Phobius"/>
    </source>
</evidence>
<keyword evidence="12" id="KW-0573">Peptidoglycan synthesis</keyword>
<sequence>MEKINQKGSPRKKFKRIFWGLFAFGIFCLSLMFLFINLGWIGYLPPIDELQNPKNKYATEIFSSDMQSLGRYFSNKQNRVGVSYNEISKNVVNALVATEDVRFYDHSGIDGVALSRAAILTGLFQHKSSGGGSTITQQLAKLLYSGHAENKIERFLQKPNEWVIAIKLERLYTKEEILTMYLNQYDFGNNAVGIKSAAQIYFSTTPSKLKIEEAATLIGMCKNSSYYNPVRRNEITRDRRNVVLNQMRKADFITREQYDSLKSIPLTLKYQKVDHKLGLAAYFREYLRMLLTAKEPNKSDYASWQQGKYEEDMKEWETNPLYGFCNKNRKADGSPYNIYTDGLKIYTTIDSRMQRYAEEAVDEHMHSLQKTFFAEKRGRSYAPFSRNMKPQEIEDAMNRSMKQSDRYFRMKAAGSSESEIKDAFNKRIEMQVYSYRGSIDTIMSPMDSIRYHKYFLRCGMMSMNPHTGEVKAYIGGPDFSQFQYDMVNRGRRQVGSTVKPYLYTLAMEEGMWPCDKTTWQPITLKDGNGIPWTPKTTTKNKRIGDIVSLRWGLSNSDNWISAYLMSQFSPEALVKLMRSFGIKGAIDPVVSLCLGPCEISVGEMVDAYTAFPNKGIRVEPLYVTRIEDANGNVIGKFTPQMHEIFSETTAYKMIYMMRAVVDGGTGQRIRSKYGLNMPMGGKTGTTQNNSDGWFMGYTPSLVSGVWVGGEDRSIHFDNIAQGQGASMALPIWAIYMKKVLGDRDLGFSASEEFDIPSSFNANSGCEANAFE</sequence>
<evidence type="ECO:0000259" key="19">
    <source>
        <dbReference type="Pfam" id="PF00905"/>
    </source>
</evidence>
<comment type="similarity">
    <text evidence="3">In the C-terminal section; belongs to the transpeptidase family.</text>
</comment>
<evidence type="ECO:0000256" key="8">
    <source>
        <dbReference type="ARBA" id="ARBA00022676"/>
    </source>
</evidence>
<evidence type="ECO:0000256" key="3">
    <source>
        <dbReference type="ARBA" id="ARBA00007090"/>
    </source>
</evidence>
<feature type="transmembrane region" description="Helical" evidence="18">
    <location>
        <begin position="21"/>
        <end position="43"/>
    </location>
</feature>
<evidence type="ECO:0000256" key="6">
    <source>
        <dbReference type="ARBA" id="ARBA00022645"/>
    </source>
</evidence>
<dbReference type="InterPro" id="IPR001264">
    <property type="entry name" value="Glyco_trans_51"/>
</dbReference>
<dbReference type="InterPro" id="IPR012338">
    <property type="entry name" value="Beta-lactam/transpept-like"/>
</dbReference>
<comment type="similarity">
    <text evidence="4">In the N-terminal section; belongs to the glycosyltransferase 51 family.</text>
</comment>
<keyword evidence="22" id="KW-1185">Reference proteome</keyword>
<evidence type="ECO:0000256" key="15">
    <source>
        <dbReference type="ARBA" id="ARBA00023316"/>
    </source>
</evidence>
<dbReference type="InterPro" id="IPR036950">
    <property type="entry name" value="PBP_transglycosylase"/>
</dbReference>
<dbReference type="PANTHER" id="PTHR32282:SF11">
    <property type="entry name" value="PENICILLIN-BINDING PROTEIN 1B"/>
    <property type="match status" value="1"/>
</dbReference>
<dbReference type="GO" id="GO:0009002">
    <property type="term" value="F:serine-type D-Ala-D-Ala carboxypeptidase activity"/>
    <property type="evidence" value="ECO:0007669"/>
    <property type="project" value="UniProtKB-EC"/>
</dbReference>
<dbReference type="SUPFAM" id="SSF56601">
    <property type="entry name" value="beta-lactamase/transpeptidase-like"/>
    <property type="match status" value="1"/>
</dbReference>